<evidence type="ECO:0000256" key="2">
    <source>
        <dbReference type="SAM" id="MobiDB-lite"/>
    </source>
</evidence>
<feature type="region of interest" description="Disordered" evidence="2">
    <location>
        <begin position="1"/>
        <end position="48"/>
    </location>
</feature>
<feature type="domain" description="PIH1 N-terminal" evidence="3">
    <location>
        <begin position="94"/>
        <end position="248"/>
    </location>
</feature>
<feature type="compositionally biased region" description="Gly residues" evidence="2">
    <location>
        <begin position="8"/>
        <end position="21"/>
    </location>
</feature>
<name>A0AAE0L7T3_9CHLO</name>
<organism evidence="4 5">
    <name type="scientific">Cymbomonas tetramitiformis</name>
    <dbReference type="NCBI Taxonomy" id="36881"/>
    <lineage>
        <taxon>Eukaryota</taxon>
        <taxon>Viridiplantae</taxon>
        <taxon>Chlorophyta</taxon>
        <taxon>Pyramimonadophyceae</taxon>
        <taxon>Pyramimonadales</taxon>
        <taxon>Pyramimonadaceae</taxon>
        <taxon>Cymbomonas</taxon>
    </lineage>
</organism>
<feature type="compositionally biased region" description="Gly residues" evidence="2">
    <location>
        <begin position="30"/>
        <end position="40"/>
    </location>
</feature>
<dbReference type="InterPro" id="IPR012981">
    <property type="entry name" value="PIH1_N"/>
</dbReference>
<dbReference type="PANTHER" id="PTHR22997:SF11">
    <property type="entry name" value="PIH1 N-TERMINAL DOMAIN-CONTAINING PROTEIN"/>
    <property type="match status" value="1"/>
</dbReference>
<comment type="caution">
    <text evidence="4">The sequence shown here is derived from an EMBL/GenBank/DDBJ whole genome shotgun (WGS) entry which is preliminary data.</text>
</comment>
<dbReference type="AlphaFoldDB" id="A0AAE0L7T3"/>
<evidence type="ECO:0000256" key="1">
    <source>
        <dbReference type="ARBA" id="ARBA00008511"/>
    </source>
</evidence>
<reference evidence="4 5" key="1">
    <citation type="journal article" date="2015" name="Genome Biol. Evol.">
        <title>Comparative Genomics of a Bacterivorous Green Alga Reveals Evolutionary Causalities and Consequences of Phago-Mixotrophic Mode of Nutrition.</title>
        <authorList>
            <person name="Burns J.A."/>
            <person name="Paasch A."/>
            <person name="Narechania A."/>
            <person name="Kim E."/>
        </authorList>
    </citation>
    <scope>NUCLEOTIDE SEQUENCE [LARGE SCALE GENOMIC DNA]</scope>
    <source>
        <strain evidence="4 5">PLY_AMNH</strain>
    </source>
</reference>
<dbReference type="InterPro" id="IPR050734">
    <property type="entry name" value="PIH1/Kintoun_subfamily"/>
</dbReference>
<comment type="similarity">
    <text evidence="1">Belongs to the PIH1 family.</text>
</comment>
<evidence type="ECO:0000313" key="4">
    <source>
        <dbReference type="EMBL" id="KAK3275296.1"/>
    </source>
</evidence>
<dbReference type="PANTHER" id="PTHR22997">
    <property type="entry name" value="PIH1 DOMAIN-CONTAINING PROTEIN 1"/>
    <property type="match status" value="1"/>
</dbReference>
<keyword evidence="5" id="KW-1185">Reference proteome</keyword>
<accession>A0AAE0L7T3</accession>
<proteinExistence type="inferred from homology"/>
<protein>
    <recommendedName>
        <fullName evidence="3">PIH1 N-terminal domain-containing protein</fullName>
    </recommendedName>
</protein>
<feature type="compositionally biased region" description="Low complexity" evidence="2">
    <location>
        <begin position="316"/>
        <end position="338"/>
    </location>
</feature>
<dbReference type="Proteomes" id="UP001190700">
    <property type="component" value="Unassembled WGS sequence"/>
</dbReference>
<dbReference type="GO" id="GO:0005737">
    <property type="term" value="C:cytoplasm"/>
    <property type="evidence" value="ECO:0007669"/>
    <property type="project" value="TreeGrafter"/>
</dbReference>
<dbReference type="EMBL" id="LGRX02007307">
    <property type="protein sequence ID" value="KAK3275296.1"/>
    <property type="molecule type" value="Genomic_DNA"/>
</dbReference>
<feature type="region of interest" description="Disordered" evidence="2">
    <location>
        <begin position="296"/>
        <end position="338"/>
    </location>
</feature>
<evidence type="ECO:0000259" key="3">
    <source>
        <dbReference type="Pfam" id="PF08190"/>
    </source>
</evidence>
<sequence>MAHLFGMQGEGQGQLPGGMGMPFGMQAEGQGQGQPPGGMGMPPPSDDELAQMINQYKMMVENGTIDPNEAPPELNELLKQVDAHKRGGPSPADQQAKGEDIKPQAGFVVKTQNDEGRKIFLNMCGSDKLPAPGNWQTGKVPEEVVNALQELNEDAEGSPNDALRFPLSMAEPKNDFDKKGEPCTVFDVVFNLDVIKQAIAYRRLKVFIVELAIAWVGQKHNMVLDPKYKLPHLKYKGDGGPSEQRIRVDPKALITEMGDLEEEEPTFGLRATPIPATAPLPPGGLEAAAAAVSASMPSSSSSAGGGANASLPPPSRASAATPLPDNEPTTTAAASSSFSFAKSTQSSAVTEAPSSTSKGITVPKGELLPELQYRLEFLNRPVTHAVAHVEIPRNTKVENVLVAVAREALEVEVAGRAPLRIPLPFAVSSTGADAALEVKGGVAGGLFIRVTVPYRPYLEVVDAARISAPHAYGSLKLSSLDSFMELEP</sequence>
<dbReference type="Pfam" id="PF08190">
    <property type="entry name" value="PIH1"/>
    <property type="match status" value="1"/>
</dbReference>
<evidence type="ECO:0000313" key="5">
    <source>
        <dbReference type="Proteomes" id="UP001190700"/>
    </source>
</evidence>
<gene>
    <name evidence="4" type="ORF">CYMTET_16565</name>
</gene>